<dbReference type="PANTHER" id="PTHR30632">
    <property type="entry name" value="MOLYBDATE-BINDING PERIPLASMIC PROTEIN"/>
    <property type="match status" value="1"/>
</dbReference>
<name>A0ABM7VHP1_9BACT</name>
<organism evidence="4 5">
    <name type="scientific">Persicobacter psychrovividus</name>
    <dbReference type="NCBI Taxonomy" id="387638"/>
    <lineage>
        <taxon>Bacteria</taxon>
        <taxon>Pseudomonadati</taxon>
        <taxon>Bacteroidota</taxon>
        <taxon>Cytophagia</taxon>
        <taxon>Cytophagales</taxon>
        <taxon>Persicobacteraceae</taxon>
        <taxon>Persicobacter</taxon>
    </lineage>
</organism>
<keyword evidence="3" id="KW-0732">Signal</keyword>
<dbReference type="PIRSF" id="PIRSF004846">
    <property type="entry name" value="ModA"/>
    <property type="match status" value="1"/>
</dbReference>
<dbReference type="Pfam" id="PF13531">
    <property type="entry name" value="SBP_bac_11"/>
    <property type="match status" value="1"/>
</dbReference>
<evidence type="ECO:0000313" key="5">
    <source>
        <dbReference type="Proteomes" id="UP001354989"/>
    </source>
</evidence>
<dbReference type="SUPFAM" id="SSF53850">
    <property type="entry name" value="Periplasmic binding protein-like II"/>
    <property type="match status" value="1"/>
</dbReference>
<dbReference type="InterPro" id="IPR050682">
    <property type="entry name" value="ModA/WtpA"/>
</dbReference>
<comment type="similarity">
    <text evidence="1">Belongs to the bacterial solute-binding protein ModA family.</text>
</comment>
<geneLocation type="plasmid" evidence="4 5">
    <name>pPP1</name>
</geneLocation>
<dbReference type="RefSeq" id="WP_332921490.1">
    <property type="nucleotide sequence ID" value="NZ_AP025293.1"/>
</dbReference>
<evidence type="ECO:0000256" key="3">
    <source>
        <dbReference type="ARBA" id="ARBA00022729"/>
    </source>
</evidence>
<dbReference type="Gene3D" id="3.40.190.10">
    <property type="entry name" value="Periplasmic binding protein-like II"/>
    <property type="match status" value="2"/>
</dbReference>
<dbReference type="PANTHER" id="PTHR30632:SF14">
    <property type="entry name" value="TUNGSTATE_MOLYBDATE_CHROMATE-BINDING PROTEIN MODA"/>
    <property type="match status" value="1"/>
</dbReference>
<gene>
    <name evidence="4" type="ORF">PEPS_27480</name>
</gene>
<sequence length="245" mass="27525">MRIIYLCLLTLLFSCQQEKPLTMRIAVAGNMKKPLEELIAQYPYDHSHITFTSGSSGKLYQQIAHGAPFDLFISADDRYTKMLADAGMVEGNRLVYAYGHLAVWSKQHKKIDELKKDVENGARVVIPNPRLAPYGLLAKTALLEIDPSLMSEAILAEGVMQTNHFIASGNLDWALTANSAEALFDKGYGYWHPLPAKWTELKLAQEAVVIKRKQADVQLQQAKQFLDYLNSKPSKDLLAKYGYSF</sequence>
<keyword evidence="2" id="KW-0479">Metal-binding</keyword>
<dbReference type="EMBL" id="AP025293">
    <property type="protein sequence ID" value="BDD00468.1"/>
    <property type="molecule type" value="Genomic_DNA"/>
</dbReference>
<keyword evidence="4" id="KW-0614">Plasmid</keyword>
<dbReference type="Proteomes" id="UP001354989">
    <property type="component" value="Plasmid pPP1"/>
</dbReference>
<evidence type="ECO:0000256" key="1">
    <source>
        <dbReference type="ARBA" id="ARBA00009175"/>
    </source>
</evidence>
<protein>
    <submittedName>
        <fullName evidence="4">Molybdate ABC transporter substrate-binding protein</fullName>
    </submittedName>
</protein>
<dbReference type="InterPro" id="IPR005950">
    <property type="entry name" value="ModA"/>
</dbReference>
<accession>A0ABM7VHP1</accession>
<keyword evidence="5" id="KW-1185">Reference proteome</keyword>
<evidence type="ECO:0000256" key="2">
    <source>
        <dbReference type="ARBA" id="ARBA00022723"/>
    </source>
</evidence>
<dbReference type="NCBIfam" id="TIGR01256">
    <property type="entry name" value="modA"/>
    <property type="match status" value="1"/>
</dbReference>
<proteinExistence type="inferred from homology"/>
<evidence type="ECO:0000313" key="4">
    <source>
        <dbReference type="EMBL" id="BDD00468.1"/>
    </source>
</evidence>
<reference evidence="4 5" key="1">
    <citation type="submission" date="2021-12" db="EMBL/GenBank/DDBJ databases">
        <title>Genome sequencing of bacteria with rrn-lacking chromosome and rrn-plasmid.</title>
        <authorList>
            <person name="Anda M."/>
            <person name="Iwasaki W."/>
        </authorList>
    </citation>
    <scope>NUCLEOTIDE SEQUENCE [LARGE SCALE GENOMIC DNA]</scope>
    <source>
        <strain evidence="4 5">NBRC 101262</strain>
        <plasmid evidence="4 5">pPP1</plasmid>
    </source>
</reference>